<gene>
    <name evidence="6" type="ORF">GCM10018793_69860</name>
</gene>
<dbReference type="PRINTS" id="PR00420">
    <property type="entry name" value="RNGMNOXGNASE"/>
</dbReference>
<dbReference type="InterPro" id="IPR002938">
    <property type="entry name" value="FAD-bd"/>
</dbReference>
<keyword evidence="2" id="KW-0285">Flavoprotein</keyword>
<evidence type="ECO:0000313" key="7">
    <source>
        <dbReference type="Proteomes" id="UP000603708"/>
    </source>
</evidence>
<reference evidence="6" key="2">
    <citation type="submission" date="2020-09" db="EMBL/GenBank/DDBJ databases">
        <authorList>
            <person name="Sun Q."/>
            <person name="Ohkuma M."/>
        </authorList>
    </citation>
    <scope>NUCLEOTIDE SEQUENCE</scope>
    <source>
        <strain evidence="6">JCM 5069</strain>
    </source>
</reference>
<organism evidence="6 7">
    <name type="scientific">Streptomyces sulfonofaciens</name>
    <dbReference type="NCBI Taxonomy" id="68272"/>
    <lineage>
        <taxon>Bacteria</taxon>
        <taxon>Bacillati</taxon>
        <taxon>Actinomycetota</taxon>
        <taxon>Actinomycetes</taxon>
        <taxon>Kitasatosporales</taxon>
        <taxon>Streptomycetaceae</taxon>
        <taxon>Streptomyces</taxon>
    </lineage>
</organism>
<evidence type="ECO:0000256" key="2">
    <source>
        <dbReference type="ARBA" id="ARBA00022630"/>
    </source>
</evidence>
<dbReference type="AlphaFoldDB" id="A0A919GQD3"/>
<feature type="domain" description="FAD-binding" evidence="5">
    <location>
        <begin position="7"/>
        <end position="356"/>
    </location>
</feature>
<keyword evidence="3" id="KW-0274">FAD</keyword>
<sequence>MTSRARVRALVIGAGIGGLAAAATLRRVGIDAEVYERARELRPAGGALSLMSNAVLALRTLGIDLKLAENDAAVLEQLHFLTRRGKRIRTLEFKEICDRLGAPSVGLHRAELQRLLLAAAGDVPITLDAQAVGYDIAAPDGGPGEQDSGGAGVRVLFADGSEAHGDILIGADGFGSAVRRTLLGPETPYEPGYIAWVATPHVTHPAITEQYGAHYWGRGRRFGIANIGKGQVYWWGTKNMPPERARDWHGTRAEIEETYAGWAPEVEAVIRATPQEEITAFPARDRPCAERWGEGPVTLLGDAAHPMMTSLGQGAAIAIEDAVVLARHLDGAADLPAALRAYEHARRPRAQRIVSAARSLSDLEQTERLGRLIGRRLFFTFAPRSVLDRQNTEFLDYHAAVAAEVHP</sequence>
<dbReference type="Proteomes" id="UP000603708">
    <property type="component" value="Unassembled WGS sequence"/>
</dbReference>
<protein>
    <submittedName>
        <fullName evidence="6">FAD-dependent monooxygenase</fullName>
    </submittedName>
</protein>
<keyword evidence="4" id="KW-0560">Oxidoreductase</keyword>
<evidence type="ECO:0000256" key="3">
    <source>
        <dbReference type="ARBA" id="ARBA00022827"/>
    </source>
</evidence>
<accession>A0A919GQD3</accession>
<keyword evidence="7" id="KW-1185">Reference proteome</keyword>
<dbReference type="GO" id="GO:0071949">
    <property type="term" value="F:FAD binding"/>
    <property type="evidence" value="ECO:0007669"/>
    <property type="project" value="InterPro"/>
</dbReference>
<dbReference type="SUPFAM" id="SSF51905">
    <property type="entry name" value="FAD/NAD(P)-binding domain"/>
    <property type="match status" value="1"/>
</dbReference>
<evidence type="ECO:0000256" key="1">
    <source>
        <dbReference type="ARBA" id="ARBA00001974"/>
    </source>
</evidence>
<evidence type="ECO:0000256" key="4">
    <source>
        <dbReference type="ARBA" id="ARBA00023002"/>
    </source>
</evidence>
<keyword evidence="6" id="KW-0503">Monooxygenase</keyword>
<dbReference type="Gene3D" id="3.50.50.60">
    <property type="entry name" value="FAD/NAD(P)-binding domain"/>
    <property type="match status" value="1"/>
</dbReference>
<evidence type="ECO:0000259" key="5">
    <source>
        <dbReference type="Pfam" id="PF01494"/>
    </source>
</evidence>
<dbReference type="GO" id="GO:0004497">
    <property type="term" value="F:monooxygenase activity"/>
    <property type="evidence" value="ECO:0007669"/>
    <property type="project" value="UniProtKB-KW"/>
</dbReference>
<evidence type="ECO:0000313" key="6">
    <source>
        <dbReference type="EMBL" id="GHH88802.1"/>
    </source>
</evidence>
<dbReference type="Pfam" id="PF01494">
    <property type="entry name" value="FAD_binding_3"/>
    <property type="match status" value="1"/>
</dbReference>
<comment type="caution">
    <text evidence="6">The sequence shown here is derived from an EMBL/GenBank/DDBJ whole genome shotgun (WGS) entry which is preliminary data.</text>
</comment>
<dbReference type="RefSeq" id="WP_189939116.1">
    <property type="nucleotide sequence ID" value="NZ_BNCD01000043.1"/>
</dbReference>
<dbReference type="PANTHER" id="PTHR46496:SF1">
    <property type="entry name" value="ZEAXANTHIN EPOXIDASE, CHLOROPLASTIC"/>
    <property type="match status" value="1"/>
</dbReference>
<name>A0A919GQD3_9ACTN</name>
<comment type="cofactor">
    <cofactor evidence="1">
        <name>FAD</name>
        <dbReference type="ChEBI" id="CHEBI:57692"/>
    </cofactor>
</comment>
<dbReference type="EMBL" id="BNCD01000043">
    <property type="protein sequence ID" value="GHH88802.1"/>
    <property type="molecule type" value="Genomic_DNA"/>
</dbReference>
<proteinExistence type="predicted"/>
<dbReference type="PANTHER" id="PTHR46496">
    <property type="match status" value="1"/>
</dbReference>
<reference evidence="6" key="1">
    <citation type="journal article" date="2014" name="Int. J. Syst. Evol. Microbiol.">
        <title>Complete genome sequence of Corynebacterium casei LMG S-19264T (=DSM 44701T), isolated from a smear-ripened cheese.</title>
        <authorList>
            <consortium name="US DOE Joint Genome Institute (JGI-PGF)"/>
            <person name="Walter F."/>
            <person name="Albersmeier A."/>
            <person name="Kalinowski J."/>
            <person name="Ruckert C."/>
        </authorList>
    </citation>
    <scope>NUCLEOTIDE SEQUENCE</scope>
    <source>
        <strain evidence="6">JCM 5069</strain>
    </source>
</reference>
<dbReference type="InterPro" id="IPR036188">
    <property type="entry name" value="FAD/NAD-bd_sf"/>
</dbReference>